<dbReference type="RefSeq" id="WP_053784209.1">
    <property type="nucleotide sequence ID" value="NZ_LITU01000083.1"/>
</dbReference>
<dbReference type="AlphaFoldDB" id="A0A0M9BHV8"/>
<keyword evidence="2" id="KW-1185">Reference proteome</keyword>
<sequence length="149" mass="15952">MTQLLIGLVRTENEAIIMLNKLKEEGIADKYLGAVAKEQVNLEVVSEKTGLPMPLKGAGTDGALGVLKGVLAGLGKRMDQTMSIGKAVRKLAGNEIGNDTDDLVLTLTEAGVSEEDANYYEDWLVQGHILVVVECSEEEAGRIAPILLF</sequence>
<organism evidence="1 2">
    <name type="scientific">Paenibacillus xylanivorans</name>
    <dbReference type="NCBI Taxonomy" id="1705561"/>
    <lineage>
        <taxon>Bacteria</taxon>
        <taxon>Bacillati</taxon>
        <taxon>Bacillota</taxon>
        <taxon>Bacilli</taxon>
        <taxon>Bacillales</taxon>
        <taxon>Paenibacillaceae</taxon>
        <taxon>Paenibacillus</taxon>
    </lineage>
</organism>
<gene>
    <name evidence="1" type="ORF">AMS66_29695</name>
</gene>
<name>A0A0M9BHV8_9BACL</name>
<protein>
    <submittedName>
        <fullName evidence="1">Uncharacterized protein</fullName>
    </submittedName>
</protein>
<dbReference type="EMBL" id="LITU01000083">
    <property type="protein sequence ID" value="KOY12588.1"/>
    <property type="molecule type" value="Genomic_DNA"/>
</dbReference>
<accession>A0A0M9BHV8</accession>
<evidence type="ECO:0000313" key="2">
    <source>
        <dbReference type="Proteomes" id="UP000037688"/>
    </source>
</evidence>
<reference evidence="1 2" key="1">
    <citation type="submission" date="2015-08" db="EMBL/GenBank/DDBJ databases">
        <title>Draft genome sequence of cellulolytic and xylanolytic Paenibacillus sp. A59, isolated from a decaying forest soil from Patagonia, Argentina.</title>
        <authorList>
            <person name="Ghio S."/>
            <person name="Caceres A.M."/>
            <person name="Talia P."/>
            <person name="Grasso D."/>
            <person name="Campos E."/>
        </authorList>
    </citation>
    <scope>NUCLEOTIDE SEQUENCE [LARGE SCALE GENOMIC DNA]</scope>
    <source>
        <strain evidence="1 2">A59</strain>
    </source>
</reference>
<proteinExistence type="predicted"/>
<dbReference type="PATRIC" id="fig|1705561.3.peg.6281"/>
<dbReference type="Proteomes" id="UP000037688">
    <property type="component" value="Unassembled WGS sequence"/>
</dbReference>
<dbReference type="OrthoDB" id="2608045at2"/>
<evidence type="ECO:0000313" key="1">
    <source>
        <dbReference type="EMBL" id="KOY12588.1"/>
    </source>
</evidence>
<comment type="caution">
    <text evidence="1">The sequence shown here is derived from an EMBL/GenBank/DDBJ whole genome shotgun (WGS) entry which is preliminary data.</text>
</comment>